<evidence type="ECO:0000313" key="1">
    <source>
        <dbReference type="EMBL" id="GFT73762.1"/>
    </source>
</evidence>
<comment type="caution">
    <text evidence="1">The sequence shown here is derived from an EMBL/GenBank/DDBJ whole genome shotgun (WGS) entry which is preliminary data.</text>
</comment>
<gene>
    <name evidence="1" type="ORF">NPIL_186951</name>
</gene>
<dbReference type="OrthoDB" id="10429561at2759"/>
<organism evidence="1 2">
    <name type="scientific">Nephila pilipes</name>
    <name type="common">Giant wood spider</name>
    <name type="synonym">Nephila maculata</name>
    <dbReference type="NCBI Taxonomy" id="299642"/>
    <lineage>
        <taxon>Eukaryota</taxon>
        <taxon>Metazoa</taxon>
        <taxon>Ecdysozoa</taxon>
        <taxon>Arthropoda</taxon>
        <taxon>Chelicerata</taxon>
        <taxon>Arachnida</taxon>
        <taxon>Araneae</taxon>
        <taxon>Araneomorphae</taxon>
        <taxon>Entelegynae</taxon>
        <taxon>Araneoidea</taxon>
        <taxon>Nephilidae</taxon>
        <taxon>Nephila</taxon>
    </lineage>
</organism>
<sequence length="115" mass="13837">METSHRYVGNGAHMIKIMTKMWHDQILSLTPTKRDKTDKEKKPHRENKCICCWKQRKTDNGGCDNSLRRRTKRAEGVAVVKMYQLENQKTSENRWELFRSYYFVKTRKGNEHELF</sequence>
<dbReference type="Proteomes" id="UP000887013">
    <property type="component" value="Unassembled WGS sequence"/>
</dbReference>
<protein>
    <submittedName>
        <fullName evidence="1">Uncharacterized protein</fullName>
    </submittedName>
</protein>
<accession>A0A8X6PIY8</accession>
<evidence type="ECO:0000313" key="2">
    <source>
        <dbReference type="Proteomes" id="UP000887013"/>
    </source>
</evidence>
<name>A0A8X6PIY8_NEPPI</name>
<reference evidence="1" key="1">
    <citation type="submission" date="2020-08" db="EMBL/GenBank/DDBJ databases">
        <title>Multicomponent nature underlies the extraordinary mechanical properties of spider dragline silk.</title>
        <authorList>
            <person name="Kono N."/>
            <person name="Nakamura H."/>
            <person name="Mori M."/>
            <person name="Yoshida Y."/>
            <person name="Ohtoshi R."/>
            <person name="Malay A.D."/>
            <person name="Moran D.A.P."/>
            <person name="Tomita M."/>
            <person name="Numata K."/>
            <person name="Arakawa K."/>
        </authorList>
    </citation>
    <scope>NUCLEOTIDE SEQUENCE</scope>
</reference>
<dbReference type="AlphaFoldDB" id="A0A8X6PIY8"/>
<dbReference type="EMBL" id="BMAW01021620">
    <property type="protein sequence ID" value="GFT73762.1"/>
    <property type="molecule type" value="Genomic_DNA"/>
</dbReference>
<proteinExistence type="predicted"/>
<keyword evidence="2" id="KW-1185">Reference proteome</keyword>